<feature type="chain" id="PRO_5045526756" description="ATP-binding protein" evidence="2">
    <location>
        <begin position="28"/>
        <end position="160"/>
    </location>
</feature>
<feature type="signal peptide" evidence="2">
    <location>
        <begin position="1"/>
        <end position="27"/>
    </location>
</feature>
<evidence type="ECO:0008006" key="5">
    <source>
        <dbReference type="Google" id="ProtNLM"/>
    </source>
</evidence>
<keyword evidence="2" id="KW-0732">Signal</keyword>
<accession>A0ABT7M6D5</accession>
<protein>
    <recommendedName>
        <fullName evidence="5">ATP-binding protein</fullName>
    </recommendedName>
</protein>
<evidence type="ECO:0000313" key="4">
    <source>
        <dbReference type="Proteomes" id="UP001231924"/>
    </source>
</evidence>
<dbReference type="RefSeq" id="WP_286052227.1">
    <property type="nucleotide sequence ID" value="NZ_JASVWF010000002.1"/>
</dbReference>
<dbReference type="InterPro" id="IPR006311">
    <property type="entry name" value="TAT_signal"/>
</dbReference>
<evidence type="ECO:0000313" key="3">
    <source>
        <dbReference type="EMBL" id="MDL5155996.1"/>
    </source>
</evidence>
<name>A0ABT7M6D5_9PSEU</name>
<sequence length="160" mass="15048">MSMIRRAVVGAAVLGAGLASTAGVASAAPSVPGVNGAIAAADAAAQAGTQAGLAGAQAGLSAANAAATVAKNVAGVDIPGLDAVPPFTNVSDIPGLSQGLGAIPSASDLTDLSSLTDLSDPEAFSGLLTDGLPTAEDLTEGLSPEDLTPDLSALDALSGS</sequence>
<dbReference type="Proteomes" id="UP001231924">
    <property type="component" value="Unassembled WGS sequence"/>
</dbReference>
<reference evidence="3 4" key="1">
    <citation type="submission" date="2023-06" db="EMBL/GenBank/DDBJ databases">
        <title>Actinomycetospora Odt1-22.</title>
        <authorList>
            <person name="Supong K."/>
        </authorList>
    </citation>
    <scope>NUCLEOTIDE SEQUENCE [LARGE SCALE GENOMIC DNA]</scope>
    <source>
        <strain evidence="3 4">Odt1-22</strain>
    </source>
</reference>
<evidence type="ECO:0000256" key="1">
    <source>
        <dbReference type="SAM" id="MobiDB-lite"/>
    </source>
</evidence>
<organism evidence="3 4">
    <name type="scientific">Actinomycetospora termitidis</name>
    <dbReference type="NCBI Taxonomy" id="3053470"/>
    <lineage>
        <taxon>Bacteria</taxon>
        <taxon>Bacillati</taxon>
        <taxon>Actinomycetota</taxon>
        <taxon>Actinomycetes</taxon>
        <taxon>Pseudonocardiales</taxon>
        <taxon>Pseudonocardiaceae</taxon>
        <taxon>Actinomycetospora</taxon>
    </lineage>
</organism>
<gene>
    <name evidence="3" type="ORF">QRT03_08530</name>
</gene>
<feature type="region of interest" description="Disordered" evidence="1">
    <location>
        <begin position="130"/>
        <end position="160"/>
    </location>
</feature>
<comment type="caution">
    <text evidence="3">The sequence shown here is derived from an EMBL/GenBank/DDBJ whole genome shotgun (WGS) entry which is preliminary data.</text>
</comment>
<evidence type="ECO:0000256" key="2">
    <source>
        <dbReference type="SAM" id="SignalP"/>
    </source>
</evidence>
<proteinExistence type="predicted"/>
<keyword evidence="4" id="KW-1185">Reference proteome</keyword>
<dbReference type="PROSITE" id="PS51318">
    <property type="entry name" value="TAT"/>
    <property type="match status" value="1"/>
</dbReference>
<dbReference type="EMBL" id="JASVWF010000002">
    <property type="protein sequence ID" value="MDL5155996.1"/>
    <property type="molecule type" value="Genomic_DNA"/>
</dbReference>